<feature type="transmembrane region" description="Helical" evidence="2">
    <location>
        <begin position="53"/>
        <end position="73"/>
    </location>
</feature>
<feature type="region of interest" description="Disordered" evidence="1">
    <location>
        <begin position="1"/>
        <end position="42"/>
    </location>
</feature>
<organism evidence="3">
    <name type="scientific">Ananas comosus var. bracteatus</name>
    <name type="common">red pineapple</name>
    <dbReference type="NCBI Taxonomy" id="296719"/>
    <lineage>
        <taxon>Eukaryota</taxon>
        <taxon>Viridiplantae</taxon>
        <taxon>Streptophyta</taxon>
        <taxon>Embryophyta</taxon>
        <taxon>Tracheophyta</taxon>
        <taxon>Spermatophyta</taxon>
        <taxon>Magnoliopsida</taxon>
        <taxon>Liliopsida</taxon>
        <taxon>Poales</taxon>
        <taxon>Bromeliaceae</taxon>
        <taxon>Bromelioideae</taxon>
        <taxon>Ananas</taxon>
    </lineage>
</organism>
<name>A0A6V7QAF6_ANACO</name>
<dbReference type="PANTHER" id="PTHR33919">
    <property type="entry name" value="OS09G0127700 PROTEIN"/>
    <property type="match status" value="1"/>
</dbReference>
<keyword evidence="2" id="KW-0812">Transmembrane</keyword>
<feature type="region of interest" description="Disordered" evidence="1">
    <location>
        <begin position="76"/>
        <end position="110"/>
    </location>
</feature>
<evidence type="ECO:0008006" key="4">
    <source>
        <dbReference type="Google" id="ProtNLM"/>
    </source>
</evidence>
<gene>
    <name evidence="3" type="ORF">CB5_LOCUS23400</name>
</gene>
<proteinExistence type="predicted"/>
<evidence type="ECO:0000256" key="2">
    <source>
        <dbReference type="SAM" id="Phobius"/>
    </source>
</evidence>
<dbReference type="EMBL" id="LR862134">
    <property type="protein sequence ID" value="CAD1840189.1"/>
    <property type="molecule type" value="Genomic_DNA"/>
</dbReference>
<sequence length="110" mass="11925">MSKEEWRRNADTHKMSSEEVKAAGVEASKRPPHPGQKPGEVLHQRRALPYSPATMAIAGFAIVGTIGYFTLYYKSKPGTSPTDVVKVTTTPDSPPRSAGADKAETERKGK</sequence>
<protein>
    <recommendedName>
        <fullName evidence="4">Transmembrane protein</fullName>
    </recommendedName>
</protein>
<evidence type="ECO:0000256" key="1">
    <source>
        <dbReference type="SAM" id="MobiDB-lite"/>
    </source>
</evidence>
<reference evidence="3" key="1">
    <citation type="submission" date="2020-07" db="EMBL/GenBank/DDBJ databases">
        <authorList>
            <person name="Lin J."/>
        </authorList>
    </citation>
    <scope>NUCLEOTIDE SEQUENCE</scope>
</reference>
<evidence type="ECO:0000313" key="3">
    <source>
        <dbReference type="EMBL" id="CAD1840189.1"/>
    </source>
</evidence>
<accession>A0A6V7QAF6</accession>
<feature type="compositionally biased region" description="Low complexity" evidence="1">
    <location>
        <begin position="79"/>
        <end position="91"/>
    </location>
</feature>
<keyword evidence="2" id="KW-1133">Transmembrane helix</keyword>
<keyword evidence="2" id="KW-0472">Membrane</keyword>
<dbReference type="AlphaFoldDB" id="A0A6V7QAF6"/>
<dbReference type="PANTHER" id="PTHR33919:SF1">
    <property type="entry name" value="OS09G0127700 PROTEIN"/>
    <property type="match status" value="1"/>
</dbReference>
<feature type="compositionally biased region" description="Basic and acidic residues" evidence="1">
    <location>
        <begin position="1"/>
        <end position="21"/>
    </location>
</feature>
<feature type="compositionally biased region" description="Basic and acidic residues" evidence="1">
    <location>
        <begin position="99"/>
        <end position="110"/>
    </location>
</feature>